<evidence type="ECO:0000256" key="1">
    <source>
        <dbReference type="ARBA" id="ARBA00008071"/>
    </source>
</evidence>
<dbReference type="SUPFAM" id="SSF103365">
    <property type="entry name" value="Hypothetical protein PH1602"/>
    <property type="match status" value="1"/>
</dbReference>
<dbReference type="GO" id="GO:0005525">
    <property type="term" value="F:GTP binding"/>
    <property type="evidence" value="ECO:0007669"/>
    <property type="project" value="UniProtKB-KW"/>
</dbReference>
<dbReference type="GO" id="GO:0003972">
    <property type="term" value="F:RNA ligase (ATP) activity"/>
    <property type="evidence" value="ECO:0007669"/>
    <property type="project" value="TreeGrafter"/>
</dbReference>
<accession>A0A0D5C141</accession>
<comment type="subunit">
    <text evidence="2 15">Monomer.</text>
</comment>
<dbReference type="Gene3D" id="3.90.1860.10">
    <property type="entry name" value="tRNA-splicing ligase RtcB"/>
    <property type="match status" value="1"/>
</dbReference>
<comment type="cofactor">
    <cofactor evidence="14 15">
        <name>Mn(2+)</name>
        <dbReference type="ChEBI" id="CHEBI:29035"/>
    </cofactor>
    <text evidence="14 15">Binds 2 manganese ions per subunit.</text>
</comment>
<evidence type="ECO:0000256" key="11">
    <source>
        <dbReference type="ARBA" id="ARBA00049514"/>
    </source>
</evidence>
<dbReference type="KEGG" id="nin:NADRNF5_0431"/>
<dbReference type="Pfam" id="PF01139">
    <property type="entry name" value="RtcB"/>
    <property type="match status" value="1"/>
</dbReference>
<evidence type="ECO:0000313" key="18">
    <source>
        <dbReference type="Proteomes" id="UP000032408"/>
    </source>
</evidence>
<dbReference type="EMBL" id="CP011070">
    <property type="protein sequence ID" value="AJW70127.1"/>
    <property type="molecule type" value="Genomic_DNA"/>
</dbReference>
<dbReference type="GO" id="GO:0006388">
    <property type="term" value="P:tRNA splicing, via endonucleolytic cleavage and ligation"/>
    <property type="evidence" value="ECO:0007669"/>
    <property type="project" value="UniProtKB-ARBA"/>
</dbReference>
<evidence type="ECO:0000256" key="15">
    <source>
        <dbReference type="RuleBase" id="RU371113"/>
    </source>
</evidence>
<evidence type="ECO:0000256" key="10">
    <source>
        <dbReference type="ARBA" id="ARBA00047746"/>
    </source>
</evidence>
<dbReference type="AlphaFoldDB" id="A0A0D5C141"/>
<keyword evidence="18" id="KW-1185">Reference proteome</keyword>
<comment type="catalytic activity">
    <reaction evidence="10">
        <text>a 3'-end 3'-phospho-ribonucleotide-RNA + a 5'-end dephospho-ribonucleoside-RNA + GTP = a ribonucleotidyl-ribonucleotide-RNA + GMP + diphosphate</text>
        <dbReference type="Rhea" id="RHEA:68076"/>
        <dbReference type="Rhea" id="RHEA-COMP:10463"/>
        <dbReference type="Rhea" id="RHEA-COMP:13936"/>
        <dbReference type="Rhea" id="RHEA-COMP:17355"/>
        <dbReference type="ChEBI" id="CHEBI:33019"/>
        <dbReference type="ChEBI" id="CHEBI:37565"/>
        <dbReference type="ChEBI" id="CHEBI:58115"/>
        <dbReference type="ChEBI" id="CHEBI:83062"/>
        <dbReference type="ChEBI" id="CHEBI:138284"/>
        <dbReference type="ChEBI" id="CHEBI:173118"/>
        <dbReference type="EC" id="6.5.1.8"/>
    </reaction>
</comment>
<proteinExistence type="inferred from homology"/>
<feature type="binding site" evidence="14">
    <location>
        <position position="330"/>
    </location>
    <ligand>
        <name>Mn(2+)</name>
        <dbReference type="ChEBI" id="CHEBI:29035"/>
        <label>2</label>
    </ligand>
</feature>
<evidence type="ECO:0000256" key="14">
    <source>
        <dbReference type="PIRSR" id="PIRSR601233-3"/>
    </source>
</evidence>
<dbReference type="FunFam" id="3.90.1860.10:FF:000001">
    <property type="entry name" value="tRNA-splicing ligase RtcB homolog"/>
    <property type="match status" value="1"/>
</dbReference>
<feature type="binding site" evidence="13">
    <location>
        <begin position="379"/>
        <end position="382"/>
    </location>
    <ligand>
        <name>GMP</name>
        <dbReference type="ChEBI" id="CHEBI:58115"/>
    </ligand>
</feature>
<dbReference type="OrthoDB" id="9887at2157"/>
<feature type="binding site" evidence="14">
    <location>
        <position position="205"/>
    </location>
    <ligand>
        <name>Mn(2+)</name>
        <dbReference type="ChEBI" id="CHEBI:29035"/>
        <label>1</label>
    </ligand>
</feature>
<dbReference type="GO" id="GO:0046872">
    <property type="term" value="F:metal ion binding"/>
    <property type="evidence" value="ECO:0007669"/>
    <property type="project" value="UniProtKB-UniRule"/>
</dbReference>
<reference evidence="17 18" key="2">
    <citation type="journal article" date="2016" name="ISME J.">
        <title>Physiological and genomic characterization of two novel marine thaumarchaeal strains indicates niche differentiation.</title>
        <authorList>
            <person name="Bayer B."/>
            <person name="Vojvoda J."/>
            <person name="Offre P."/>
            <person name="Alves R.J."/>
            <person name="Elisabeth N.H."/>
            <person name="Garcia J.A."/>
            <person name="Volland J.M."/>
            <person name="Srivastava A."/>
            <person name="Schleper C."/>
            <person name="Herndl G.J."/>
        </authorList>
    </citation>
    <scope>NUCLEOTIDE SEQUENCE [LARGE SCALE GENOMIC DNA]</scope>
    <source>
        <strain evidence="17 18">NF5</strain>
    </source>
</reference>
<evidence type="ECO:0000256" key="7">
    <source>
        <dbReference type="ARBA" id="ARBA00023211"/>
    </source>
</evidence>
<organism evidence="17 18">
    <name type="scientific">Nitrosopumilus adriaticus</name>
    <dbReference type="NCBI Taxonomy" id="1580092"/>
    <lineage>
        <taxon>Archaea</taxon>
        <taxon>Nitrososphaerota</taxon>
        <taxon>Nitrososphaeria</taxon>
        <taxon>Nitrosopumilales</taxon>
        <taxon>Nitrosopumilaceae</taxon>
        <taxon>Nitrosopumilus</taxon>
    </lineage>
</organism>
<dbReference type="GeneID" id="24819680"/>
<reference evidence="18" key="1">
    <citation type="submission" date="2015-03" db="EMBL/GenBank/DDBJ databases">
        <title>Characterization of two novel Thaumarchaeota isolated from the Northern Adriatic Sea.</title>
        <authorList>
            <person name="Bayer B."/>
            <person name="Vojvoda J."/>
            <person name="Offre P."/>
            <person name="Srivastava A."/>
            <person name="Elisabeth N."/>
            <person name="Garcia J.A.L."/>
            <person name="Schleper C."/>
            <person name="Herndl G.J."/>
        </authorList>
    </citation>
    <scope>NUCLEOTIDE SEQUENCE [LARGE SCALE GENOMIC DNA]</scope>
    <source>
        <strain evidence="18">NF5</strain>
    </source>
</reference>
<keyword evidence="3 15" id="KW-0436">Ligase</keyword>
<keyword evidence="5 13" id="KW-0547">Nucleotide-binding</keyword>
<comment type="catalytic activity">
    <reaction evidence="11">
        <text>a 3'-end 2',3'-cyclophospho-ribonucleotide-RNA + a 5'-end dephospho-ribonucleoside-RNA + GTP + H2O = a ribonucleotidyl-ribonucleotide-RNA + GMP + diphosphate + H(+)</text>
        <dbReference type="Rhea" id="RHEA:68080"/>
        <dbReference type="Rhea" id="RHEA-COMP:10464"/>
        <dbReference type="Rhea" id="RHEA-COMP:13936"/>
        <dbReference type="Rhea" id="RHEA-COMP:17355"/>
        <dbReference type="ChEBI" id="CHEBI:15377"/>
        <dbReference type="ChEBI" id="CHEBI:15378"/>
        <dbReference type="ChEBI" id="CHEBI:33019"/>
        <dbReference type="ChEBI" id="CHEBI:37565"/>
        <dbReference type="ChEBI" id="CHEBI:58115"/>
        <dbReference type="ChEBI" id="CHEBI:83064"/>
        <dbReference type="ChEBI" id="CHEBI:138284"/>
        <dbReference type="ChEBI" id="CHEBI:173118"/>
        <dbReference type="EC" id="6.5.1.8"/>
    </reaction>
</comment>
<evidence type="ECO:0000256" key="2">
    <source>
        <dbReference type="ARBA" id="ARBA00011245"/>
    </source>
</evidence>
<dbReference type="EC" id="6.5.1.-" evidence="15"/>
<dbReference type="RefSeq" id="WP_048115195.1">
    <property type="nucleotide sequence ID" value="NZ_CP011070.1"/>
</dbReference>
<feature type="binding site" evidence="13">
    <location>
        <position position="481"/>
    </location>
    <ligand>
        <name>GMP</name>
        <dbReference type="ChEBI" id="CHEBI:58115"/>
    </ligand>
</feature>
<keyword evidence="4 14" id="KW-0479">Metal-binding</keyword>
<feature type="active site" description="GMP-histidine intermediate" evidence="12">
    <location>
        <position position="405"/>
    </location>
</feature>
<feature type="binding site" evidence="13">
    <location>
        <begin position="330"/>
        <end position="331"/>
    </location>
    <ligand>
        <name>GMP</name>
        <dbReference type="ChEBI" id="CHEBI:58115"/>
    </ligand>
</feature>
<evidence type="ECO:0000256" key="3">
    <source>
        <dbReference type="ARBA" id="ARBA00022598"/>
    </source>
</evidence>
<evidence type="ECO:0000256" key="12">
    <source>
        <dbReference type="PIRSR" id="PIRSR601233-1"/>
    </source>
</evidence>
<protein>
    <recommendedName>
        <fullName evidence="8 15">tRNA-splicing ligase RtcB</fullName>
        <ecNumber evidence="15">6.5.1.-</ecNumber>
    </recommendedName>
</protein>
<evidence type="ECO:0000256" key="5">
    <source>
        <dbReference type="ARBA" id="ARBA00022741"/>
    </source>
</evidence>
<dbReference type="STRING" id="1580092.NADRNF5_0431"/>
<feature type="compositionally biased region" description="Polar residues" evidence="16">
    <location>
        <begin position="175"/>
        <end position="186"/>
    </location>
</feature>
<dbReference type="InterPro" id="IPR036025">
    <property type="entry name" value="RtcB-like_sf"/>
</dbReference>
<dbReference type="Proteomes" id="UP000032408">
    <property type="component" value="Chromosome"/>
</dbReference>
<feature type="binding site" evidence="14">
    <location>
        <position position="97"/>
    </location>
    <ligand>
        <name>Mn(2+)</name>
        <dbReference type="ChEBI" id="CHEBI:29035"/>
        <label>1</label>
    </ligand>
</feature>
<dbReference type="InterPro" id="IPR001233">
    <property type="entry name" value="RtcB"/>
</dbReference>
<comment type="function">
    <text evidence="9">Essential for tRNA splicing and maturation. Acts by directly joining spliced tRNA halves to mature-sized tRNAs. Joins RNA with 2',3'-cyclic-phosphate or 3'-phosphate ends to RNA with 5'-hydroxy ends.</text>
</comment>
<name>A0A0D5C141_9ARCH</name>
<gene>
    <name evidence="15 17" type="primary">rtcB</name>
    <name evidence="17" type="ORF">NADRNF5_0431</name>
</gene>
<comment type="similarity">
    <text evidence="1 15">Belongs to the RtcB family.</text>
</comment>
<evidence type="ECO:0000256" key="8">
    <source>
        <dbReference type="ARBA" id="ARBA00033766"/>
    </source>
</evidence>
<evidence type="ECO:0000256" key="9">
    <source>
        <dbReference type="ARBA" id="ARBA00045316"/>
    </source>
</evidence>
<feature type="binding site" evidence="13">
    <location>
        <begin position="405"/>
        <end position="408"/>
    </location>
    <ligand>
        <name>GMP</name>
        <dbReference type="ChEBI" id="CHEBI:58115"/>
    </ligand>
</feature>
<feature type="binding site" evidence="13">
    <location>
        <position position="386"/>
    </location>
    <ligand>
        <name>GMP</name>
        <dbReference type="ChEBI" id="CHEBI:58115"/>
    </ligand>
</feature>
<keyword evidence="6 13" id="KW-0342">GTP-binding</keyword>
<dbReference type="PANTHER" id="PTHR11118:SF1">
    <property type="entry name" value="RNA-SPLICING LIGASE RTCB HOMOLOG"/>
    <property type="match status" value="1"/>
</dbReference>
<evidence type="ECO:0000256" key="4">
    <source>
        <dbReference type="ARBA" id="ARBA00022723"/>
    </source>
</evidence>
<evidence type="ECO:0000256" key="13">
    <source>
        <dbReference type="PIRSR" id="PIRSR601233-2"/>
    </source>
</evidence>
<dbReference type="HOGENOM" id="CLU_022279_0_1_2"/>
<sequence>MSSSDPKKIGENQYQIDADSNLGMKVPVRIYADEPLLQKMLSDRTILQARNVASIPGIVSHSVVLPDGHEGYGFPVGGVAAMDAEEGMISPGGVGYDINCGVRLLRSNLDENTVRSKLKELVNDLFSSIPSGVGSKGAVKLSHSELDEVLVNGVNWAIDHGYGSSNDSDVCEENGQIQNADPNQVSDKARKRGAPQLGSLGSGNHFLEVQKVSEIHDEEAANRMGIKEGTITVLIHCGSRGFGHQVCSDYLRVSEQAMQKYDIDLPDRELACVPNNSEEGESYRKAMFAALNFAWSNRQILTHWTRNSFERVFNQSESDLDMKLVYDVAHNIAKVEKHKVDGSERKLVVHRKGATRAFPANRDEIPSKYRDLGQPVLVPGSMGTASWILLGKPNSMNLSFGSTAHGAGRTMSRSKARRNYTENDVKKSLNDQGIFIKALTRDGVVEETPQAYKDVDAVVNVSHNLGIATKVAKLVPIGVIKG</sequence>
<keyword evidence="7 14" id="KW-0464">Manganese</keyword>
<evidence type="ECO:0000256" key="16">
    <source>
        <dbReference type="SAM" id="MobiDB-lite"/>
    </source>
</evidence>
<feature type="binding site" evidence="13">
    <location>
        <begin position="204"/>
        <end position="208"/>
    </location>
    <ligand>
        <name>GMP</name>
        <dbReference type="ChEBI" id="CHEBI:58115"/>
    </ligand>
</feature>
<evidence type="ECO:0000256" key="6">
    <source>
        <dbReference type="ARBA" id="ARBA00023134"/>
    </source>
</evidence>
<dbReference type="PANTHER" id="PTHR11118">
    <property type="entry name" value="RNA-SPLICING LIGASE RTCB HOMOLOG"/>
    <property type="match status" value="1"/>
</dbReference>
<feature type="binding site" evidence="14">
    <location>
        <position position="236"/>
    </location>
    <ligand>
        <name>Mn(2+)</name>
        <dbReference type="ChEBI" id="CHEBI:29035"/>
        <label>2</label>
    </ligand>
</feature>
<dbReference type="GO" id="GO:0170057">
    <property type="term" value="F:RNA ligase (GTP) activity"/>
    <property type="evidence" value="ECO:0007669"/>
    <property type="project" value="UniProtKB-EC"/>
</dbReference>
<feature type="region of interest" description="Disordered" evidence="16">
    <location>
        <begin position="167"/>
        <end position="194"/>
    </location>
</feature>
<evidence type="ECO:0000313" key="17">
    <source>
        <dbReference type="EMBL" id="AJW70127.1"/>
    </source>
</evidence>